<feature type="region of interest" description="Disordered" evidence="1">
    <location>
        <begin position="263"/>
        <end position="282"/>
    </location>
</feature>
<evidence type="ECO:0000313" key="2">
    <source>
        <dbReference type="EMBL" id="WIA13853.1"/>
    </source>
</evidence>
<sequence>MKSKAARQSTRCIIKGEPPPTLPQVRALVLSAPYLPSQLQAFHATAAKLRHSLAVLLGGSEVHVVVSQLPWDEPDSDAADDGDDSGSSSTVYEQQQQQRMPAWQRVLLDGLGPARLLGPGQLAAAEDAEDALLAQRRLFSAAEFLLVLSKQPLEAADLEVARRQAFASSISSAAAAADDAGAAQAHYQPGMSLMLAGPGSSASSAGDVAGGSVDAGEVLGARVHVLLGEPLQGVWGAALAALARSRSMMGQADSSMAAAAALHAGSSSSNRPTGRFGAHSAQPAQLSHLAGPAAGLPPAFLQG</sequence>
<feature type="compositionally biased region" description="Acidic residues" evidence="1">
    <location>
        <begin position="72"/>
        <end position="84"/>
    </location>
</feature>
<keyword evidence="3" id="KW-1185">Reference proteome</keyword>
<proteinExistence type="predicted"/>
<feature type="compositionally biased region" description="Low complexity" evidence="1">
    <location>
        <begin position="85"/>
        <end position="95"/>
    </location>
</feature>
<accession>A0ABY8TZQ5</accession>
<name>A0ABY8TZQ5_TETOB</name>
<evidence type="ECO:0000313" key="3">
    <source>
        <dbReference type="Proteomes" id="UP001244341"/>
    </source>
</evidence>
<protein>
    <submittedName>
        <fullName evidence="2">Uncharacterized protein</fullName>
    </submittedName>
</protein>
<evidence type="ECO:0000256" key="1">
    <source>
        <dbReference type="SAM" id="MobiDB-lite"/>
    </source>
</evidence>
<organism evidence="2 3">
    <name type="scientific">Tetradesmus obliquus</name>
    <name type="common">Green alga</name>
    <name type="synonym">Acutodesmus obliquus</name>
    <dbReference type="NCBI Taxonomy" id="3088"/>
    <lineage>
        <taxon>Eukaryota</taxon>
        <taxon>Viridiplantae</taxon>
        <taxon>Chlorophyta</taxon>
        <taxon>core chlorophytes</taxon>
        <taxon>Chlorophyceae</taxon>
        <taxon>CS clade</taxon>
        <taxon>Sphaeropleales</taxon>
        <taxon>Scenedesmaceae</taxon>
        <taxon>Tetradesmus</taxon>
    </lineage>
</organism>
<reference evidence="2 3" key="1">
    <citation type="submission" date="2023-05" db="EMBL/GenBank/DDBJ databases">
        <title>A 100% complete, gapless, phased diploid assembly of the Scenedesmus obliquus UTEX 3031 genome.</title>
        <authorList>
            <person name="Biondi T.C."/>
            <person name="Hanschen E.R."/>
            <person name="Kwon T."/>
            <person name="Eng W."/>
            <person name="Kruse C.P.S."/>
            <person name="Koehler S.I."/>
            <person name="Kunde Y."/>
            <person name="Gleasner C.D."/>
            <person name="You Mak K.T."/>
            <person name="Polle J."/>
            <person name="Hovde B.T."/>
            <person name="Starkenburg S.R."/>
        </authorList>
    </citation>
    <scope>NUCLEOTIDE SEQUENCE [LARGE SCALE GENOMIC DNA]</scope>
    <source>
        <strain evidence="2 3">DOE0152z</strain>
    </source>
</reference>
<dbReference type="EMBL" id="CP126212">
    <property type="protein sequence ID" value="WIA13853.1"/>
    <property type="molecule type" value="Genomic_DNA"/>
</dbReference>
<gene>
    <name evidence="2" type="ORF">OEZ85_002427</name>
</gene>
<feature type="region of interest" description="Disordered" evidence="1">
    <location>
        <begin position="71"/>
        <end position="95"/>
    </location>
</feature>
<dbReference type="Proteomes" id="UP001244341">
    <property type="component" value="Chromosome 5b"/>
</dbReference>